<evidence type="ECO:0000256" key="1">
    <source>
        <dbReference type="SAM" id="Phobius"/>
    </source>
</evidence>
<comment type="caution">
    <text evidence="2">The sequence shown here is derived from an EMBL/GenBank/DDBJ whole genome shotgun (WGS) entry which is preliminary data.</text>
</comment>
<dbReference type="Proteomes" id="UP000177698">
    <property type="component" value="Unassembled WGS sequence"/>
</dbReference>
<accession>A0A1F7IG00</accession>
<proteinExistence type="predicted"/>
<dbReference type="AlphaFoldDB" id="A0A1F7IG00"/>
<gene>
    <name evidence="2" type="ORF">A2954_04805</name>
</gene>
<reference evidence="2 3" key="1">
    <citation type="journal article" date="2016" name="Nat. Commun.">
        <title>Thousands of microbial genomes shed light on interconnected biogeochemical processes in an aquifer system.</title>
        <authorList>
            <person name="Anantharaman K."/>
            <person name="Brown C.T."/>
            <person name="Hug L.A."/>
            <person name="Sharon I."/>
            <person name="Castelle C.J."/>
            <person name="Probst A.J."/>
            <person name="Thomas B.C."/>
            <person name="Singh A."/>
            <person name="Wilkins M.J."/>
            <person name="Karaoz U."/>
            <person name="Brodie E.L."/>
            <person name="Williams K.H."/>
            <person name="Hubbard S.S."/>
            <person name="Banfield J.F."/>
        </authorList>
    </citation>
    <scope>NUCLEOTIDE SEQUENCE [LARGE SCALE GENOMIC DNA]</scope>
</reference>
<name>A0A1F7IG00_9BACT</name>
<sequence length="77" mass="8738">MHSGVNKLDKYFRRKETPLTRILNAISSIKGEEYLKSPERRKLELTISLLFAFSVGLPVVTVFGLLKQIEDGGPMLF</sequence>
<evidence type="ECO:0000313" key="2">
    <source>
        <dbReference type="EMBL" id="OGK42299.1"/>
    </source>
</evidence>
<keyword evidence="1" id="KW-0472">Membrane</keyword>
<keyword evidence="1" id="KW-0812">Transmembrane</keyword>
<dbReference type="STRING" id="1802056.A2954_04805"/>
<dbReference type="EMBL" id="MGAG01000003">
    <property type="protein sequence ID" value="OGK42299.1"/>
    <property type="molecule type" value="Genomic_DNA"/>
</dbReference>
<organism evidence="2 3">
    <name type="scientific">Candidatus Roizmanbacteria bacterium RIFCSPLOWO2_01_FULL_37_12</name>
    <dbReference type="NCBI Taxonomy" id="1802056"/>
    <lineage>
        <taxon>Bacteria</taxon>
        <taxon>Candidatus Roizmaniibacteriota</taxon>
    </lineage>
</organism>
<feature type="transmembrane region" description="Helical" evidence="1">
    <location>
        <begin position="45"/>
        <end position="66"/>
    </location>
</feature>
<protein>
    <submittedName>
        <fullName evidence="2">Uncharacterized protein</fullName>
    </submittedName>
</protein>
<keyword evidence="1" id="KW-1133">Transmembrane helix</keyword>
<evidence type="ECO:0000313" key="3">
    <source>
        <dbReference type="Proteomes" id="UP000177698"/>
    </source>
</evidence>